<reference evidence="1 2" key="1">
    <citation type="submission" date="2020-08" db="EMBL/GenBank/DDBJ databases">
        <title>Genomic Encyclopedia of Type Strains, Phase IV (KMG-IV): sequencing the most valuable type-strain genomes for metagenomic binning, comparative biology and taxonomic classification.</title>
        <authorList>
            <person name="Goeker M."/>
        </authorList>
    </citation>
    <scope>NUCLEOTIDE SEQUENCE [LARGE SCALE GENOMIC DNA]</scope>
    <source>
        <strain evidence="1 2">DSM 26287</strain>
    </source>
</reference>
<dbReference type="Proteomes" id="UP000537141">
    <property type="component" value="Unassembled WGS sequence"/>
</dbReference>
<dbReference type="Pfam" id="PF11140">
    <property type="entry name" value="DUF2913"/>
    <property type="match status" value="1"/>
</dbReference>
<protein>
    <submittedName>
        <fullName evidence="1">Uncharacterized protein</fullName>
    </submittedName>
</protein>
<dbReference type="InterPro" id="IPR021316">
    <property type="entry name" value="DUF2913"/>
</dbReference>
<evidence type="ECO:0000313" key="1">
    <source>
        <dbReference type="EMBL" id="MBB6545058.1"/>
    </source>
</evidence>
<keyword evidence="2" id="KW-1185">Reference proteome</keyword>
<name>A0A7X0NKE2_9GAMM</name>
<proteinExistence type="predicted"/>
<sequence length="91" mass="10656">MYYDNLLNLCFEALLHLYFTVQSNDGYTSATARNAILVKFLKPKLKLAAYNDQKKNIQLMLRVGRQKDKKLELELLEIKKRAFDVYNAPDL</sequence>
<dbReference type="RefSeq" id="WP_182254011.1">
    <property type="nucleotide sequence ID" value="NZ_JACHHU010000046.1"/>
</dbReference>
<comment type="caution">
    <text evidence="1">The sequence shown here is derived from an EMBL/GenBank/DDBJ whole genome shotgun (WGS) entry which is preliminary data.</text>
</comment>
<gene>
    <name evidence="1" type="ORF">HNQ55_003600</name>
</gene>
<accession>A0A7X0NKE2</accession>
<dbReference type="AlphaFoldDB" id="A0A7X0NKE2"/>
<dbReference type="EMBL" id="JACHHU010000046">
    <property type="protein sequence ID" value="MBB6545058.1"/>
    <property type="molecule type" value="Genomic_DNA"/>
</dbReference>
<evidence type="ECO:0000313" key="2">
    <source>
        <dbReference type="Proteomes" id="UP000537141"/>
    </source>
</evidence>
<organism evidence="1 2">
    <name type="scientific">Thalassotalea piscium</name>
    <dbReference type="NCBI Taxonomy" id="1230533"/>
    <lineage>
        <taxon>Bacteria</taxon>
        <taxon>Pseudomonadati</taxon>
        <taxon>Pseudomonadota</taxon>
        <taxon>Gammaproteobacteria</taxon>
        <taxon>Alteromonadales</taxon>
        <taxon>Colwelliaceae</taxon>
        <taxon>Thalassotalea</taxon>
    </lineage>
</organism>